<gene>
    <name evidence="3" type="ORF">Pan241w_07770</name>
</gene>
<feature type="domain" description="YCII-related" evidence="2">
    <location>
        <begin position="22"/>
        <end position="104"/>
    </location>
</feature>
<reference evidence="3 4" key="1">
    <citation type="submission" date="2019-02" db="EMBL/GenBank/DDBJ databases">
        <title>Deep-cultivation of Planctomycetes and their phenomic and genomic characterization uncovers novel biology.</title>
        <authorList>
            <person name="Wiegand S."/>
            <person name="Jogler M."/>
            <person name="Boedeker C."/>
            <person name="Pinto D."/>
            <person name="Vollmers J."/>
            <person name="Rivas-Marin E."/>
            <person name="Kohn T."/>
            <person name="Peeters S.H."/>
            <person name="Heuer A."/>
            <person name="Rast P."/>
            <person name="Oberbeckmann S."/>
            <person name="Bunk B."/>
            <person name="Jeske O."/>
            <person name="Meyerdierks A."/>
            <person name="Storesund J.E."/>
            <person name="Kallscheuer N."/>
            <person name="Luecker S."/>
            <person name="Lage O.M."/>
            <person name="Pohl T."/>
            <person name="Merkel B.J."/>
            <person name="Hornburger P."/>
            <person name="Mueller R.-W."/>
            <person name="Bruemmer F."/>
            <person name="Labrenz M."/>
            <person name="Spormann A.M."/>
            <person name="Op den Camp H."/>
            <person name="Overmann J."/>
            <person name="Amann R."/>
            <person name="Jetten M.S.M."/>
            <person name="Mascher T."/>
            <person name="Medema M.H."/>
            <person name="Devos D.P."/>
            <person name="Kaster A.-K."/>
            <person name="Ovreas L."/>
            <person name="Rohde M."/>
            <person name="Galperin M.Y."/>
            <person name="Jogler C."/>
        </authorList>
    </citation>
    <scope>NUCLEOTIDE SEQUENCE [LARGE SCALE GENOMIC DNA]</scope>
    <source>
        <strain evidence="3 4">Pan241w</strain>
    </source>
</reference>
<dbReference type="Gene3D" id="3.30.70.1060">
    <property type="entry name" value="Dimeric alpha+beta barrel"/>
    <property type="match status" value="1"/>
</dbReference>
<evidence type="ECO:0000313" key="4">
    <source>
        <dbReference type="Proteomes" id="UP000317171"/>
    </source>
</evidence>
<evidence type="ECO:0000256" key="1">
    <source>
        <dbReference type="ARBA" id="ARBA00007689"/>
    </source>
</evidence>
<accession>A0A517R9Z9</accession>
<dbReference type="AlphaFoldDB" id="A0A517R9Z9"/>
<evidence type="ECO:0000313" key="3">
    <source>
        <dbReference type="EMBL" id="QDT40719.1"/>
    </source>
</evidence>
<dbReference type="InterPro" id="IPR011008">
    <property type="entry name" value="Dimeric_a/b-barrel"/>
</dbReference>
<protein>
    <submittedName>
        <fullName evidence="3">YCII-related domain protein</fullName>
    </submittedName>
</protein>
<name>A0A517R9Z9_9PLAN</name>
<dbReference type="PANTHER" id="PTHR35174:SF1">
    <property type="entry name" value="BLL0086 PROTEIN"/>
    <property type="match status" value="1"/>
</dbReference>
<dbReference type="Pfam" id="PF03795">
    <property type="entry name" value="YCII"/>
    <property type="match status" value="1"/>
</dbReference>
<dbReference type="EMBL" id="CP036269">
    <property type="protein sequence ID" value="QDT40719.1"/>
    <property type="molecule type" value="Genomic_DNA"/>
</dbReference>
<dbReference type="Proteomes" id="UP000317171">
    <property type="component" value="Chromosome"/>
</dbReference>
<dbReference type="InterPro" id="IPR005545">
    <property type="entry name" value="YCII"/>
</dbReference>
<comment type="similarity">
    <text evidence="1">Belongs to the YciI family.</text>
</comment>
<keyword evidence="4" id="KW-1185">Reference proteome</keyword>
<evidence type="ECO:0000259" key="2">
    <source>
        <dbReference type="Pfam" id="PF03795"/>
    </source>
</evidence>
<organism evidence="3 4">
    <name type="scientific">Gimesia alba</name>
    <dbReference type="NCBI Taxonomy" id="2527973"/>
    <lineage>
        <taxon>Bacteria</taxon>
        <taxon>Pseudomonadati</taxon>
        <taxon>Planctomycetota</taxon>
        <taxon>Planctomycetia</taxon>
        <taxon>Planctomycetales</taxon>
        <taxon>Planctomycetaceae</taxon>
        <taxon>Gimesia</taxon>
    </lineage>
</organism>
<proteinExistence type="inferred from homology"/>
<dbReference type="SUPFAM" id="SSF54909">
    <property type="entry name" value="Dimeric alpha+beta barrel"/>
    <property type="match status" value="1"/>
</dbReference>
<dbReference type="KEGG" id="gaz:Pan241w_07770"/>
<sequence length="118" mass="12772">MPKFMFLQRSSGGCEENRPEMTPEQMQAGMKAWMDWVNNGTEEGWLLDPGSPLDGSGAVVQPDLTVLDGPFTESKELVGGYSIVQAPDLAAACELAKQTMKLAGGGKIEVREFANFCE</sequence>
<dbReference type="RefSeq" id="WP_198000310.1">
    <property type="nucleotide sequence ID" value="NZ_CP036269.1"/>
</dbReference>
<dbReference type="PANTHER" id="PTHR35174">
    <property type="entry name" value="BLL7171 PROTEIN-RELATED"/>
    <property type="match status" value="1"/>
</dbReference>